<dbReference type="EMBL" id="JAGRYU010000005">
    <property type="protein sequence ID" value="MBU4681137.1"/>
    <property type="molecule type" value="Genomic_DNA"/>
</dbReference>
<organism evidence="1 2">
    <name type="scientific">Cedecea davisae</name>
    <dbReference type="NCBI Taxonomy" id="158484"/>
    <lineage>
        <taxon>Bacteria</taxon>
        <taxon>Pseudomonadati</taxon>
        <taxon>Pseudomonadota</taxon>
        <taxon>Gammaproteobacteria</taxon>
        <taxon>Enterobacterales</taxon>
        <taxon>Enterobacteriaceae</taxon>
        <taxon>Cedecea</taxon>
    </lineage>
</organism>
<keyword evidence="2" id="KW-1185">Reference proteome</keyword>
<proteinExistence type="predicted"/>
<dbReference type="InterPro" id="IPR014321">
    <property type="entry name" value="Phageshock_PspD"/>
</dbReference>
<gene>
    <name evidence="1" type="primary">pspD</name>
    <name evidence="1" type="ORF">KC222_03815</name>
</gene>
<dbReference type="Pfam" id="PF09584">
    <property type="entry name" value="Phageshock_PspD"/>
    <property type="match status" value="1"/>
</dbReference>
<evidence type="ECO:0000313" key="2">
    <source>
        <dbReference type="Proteomes" id="UP000686327"/>
    </source>
</evidence>
<dbReference type="NCBIfam" id="TIGR02979">
    <property type="entry name" value="phageshock_pspD"/>
    <property type="match status" value="1"/>
</dbReference>
<comment type="caution">
    <text evidence="1">The sequence shown here is derived from an EMBL/GenBank/DDBJ whole genome shotgun (WGS) entry which is preliminary data.</text>
</comment>
<dbReference type="Proteomes" id="UP000686327">
    <property type="component" value="Unassembled WGS sequence"/>
</dbReference>
<sequence length="77" mass="8536">MMTKFQSVSQKAKPGLQLAGKLALLAALRFGPAGFAAWAIKSVARRPLKMVLAVVLEPLLTRILRNVSNRYDRRMAK</sequence>
<name>A0ABS6DD84_9ENTR</name>
<dbReference type="NCBIfam" id="NF007795">
    <property type="entry name" value="PRK10497.1"/>
    <property type="match status" value="1"/>
</dbReference>
<reference evidence="1 2" key="1">
    <citation type="submission" date="2021-04" db="EMBL/GenBank/DDBJ databases">
        <authorList>
            <person name="Seiffert S.N."/>
        </authorList>
    </citation>
    <scope>NUCLEOTIDE SEQUENCE [LARGE SCALE GENOMIC DNA]</scope>
    <source>
        <strain evidence="1 2">1</strain>
    </source>
</reference>
<evidence type="ECO:0000313" key="1">
    <source>
        <dbReference type="EMBL" id="MBU4681137.1"/>
    </source>
</evidence>
<accession>A0ABS6DD84</accession>
<dbReference type="RefSeq" id="WP_016536658.1">
    <property type="nucleotide sequence ID" value="NZ_CABKSL010000001.1"/>
</dbReference>
<reference evidence="2" key="2">
    <citation type="submission" date="2023-07" db="EMBL/GenBank/DDBJ databases">
        <title>Cedecea davisae an AmpC producer and its therapeutic implications.</title>
        <authorList>
            <person name="Notter J."/>
        </authorList>
    </citation>
    <scope>NUCLEOTIDE SEQUENCE [LARGE SCALE GENOMIC DNA]</scope>
    <source>
        <strain evidence="2">1</strain>
    </source>
</reference>
<protein>
    <submittedName>
        <fullName evidence="1">Phage shock protein PspD</fullName>
    </submittedName>
</protein>